<keyword evidence="3 7" id="KW-0378">Hydrolase</keyword>
<evidence type="ECO:0000256" key="3">
    <source>
        <dbReference type="ARBA" id="ARBA00022801"/>
    </source>
</evidence>
<sequence length="534" mass="56724">MRQSVKGTATSTGRNPRTGRARTGLFAAVVASVAVLALSLSGCVTIPAPEKGSKAPAAGSQQEGLSDGAPAELKDFYGQKVSWTSCEHDASCASVKVPTDYDNPGKGSIEIALIKIAATGKSQGSLFINPGGPGGSGFDFVNESAQWILSDEMRSNFDLVGFDPRGVKRSAPVTCLTDQERDEQRAEYFDPATADGLALAIQEQRDTNEACQQKTGPVLSHVDTASAAKDLDILRAALRNDKLNYLGYSYGTFLGSTYATLFPNRVGRMVLDGALDATLSQSQLTVGQAKAFERSLRVFVEWCQRNSGCPLSDGVDAGIARIQKLLAEYEKSPQPANDGRPVTVNSFVSGLIVPLYSSSSWPTLRQALAQALVGDPSPMMQLADFGADRDSQGKYTSNSSFAFNAINCLDYTPDSSESDMRKEAQELQKVSPTLGKYMAYGGISCEGLKTTGIRKVAPASYSGKAPIVVIGTTGDPATPYEWAGNLRKQLGNASLVTWEGEGHTAYGRAGDCITKAVDSYFVRGTTPDDGLRCT</sequence>
<gene>
    <name evidence="7" type="ORF">SAMN04489745_3225</name>
</gene>
<keyword evidence="2" id="KW-0732">Signal</keyword>
<dbReference type="AlphaFoldDB" id="A0A1H4VJE1"/>
<name>A0A1H4VJE1_9MICC</name>
<dbReference type="Pfam" id="PF00561">
    <property type="entry name" value="Abhydrolase_1"/>
    <property type="match status" value="1"/>
</dbReference>
<organism evidence="7 8">
    <name type="scientific">Arthrobacter woluwensis</name>
    <dbReference type="NCBI Taxonomy" id="156980"/>
    <lineage>
        <taxon>Bacteria</taxon>
        <taxon>Bacillati</taxon>
        <taxon>Actinomycetota</taxon>
        <taxon>Actinomycetes</taxon>
        <taxon>Micrococcales</taxon>
        <taxon>Micrococcaceae</taxon>
        <taxon>Arthrobacter</taxon>
    </lineage>
</organism>
<feature type="region of interest" description="Disordered" evidence="4">
    <location>
        <begin position="50"/>
        <end position="69"/>
    </location>
</feature>
<feature type="domain" description="AB hydrolase-1" evidence="5">
    <location>
        <begin position="126"/>
        <end position="312"/>
    </location>
</feature>
<dbReference type="Gene3D" id="3.40.50.1820">
    <property type="entry name" value="alpha/beta hydrolase"/>
    <property type="match status" value="1"/>
</dbReference>
<dbReference type="InterPro" id="IPR051601">
    <property type="entry name" value="Serine_prot/Carboxylest_S33"/>
</dbReference>
<accession>A0A1H4VJE1</accession>
<proteinExistence type="inferred from homology"/>
<dbReference type="SUPFAM" id="SSF53474">
    <property type="entry name" value="alpha/beta-Hydrolases"/>
    <property type="match status" value="1"/>
</dbReference>
<feature type="domain" description="Peptidase S33 tripeptidyl aminopeptidase-like C-terminal" evidence="6">
    <location>
        <begin position="432"/>
        <end position="533"/>
    </location>
</feature>
<dbReference type="Pfam" id="PF08386">
    <property type="entry name" value="Abhydrolase_4"/>
    <property type="match status" value="1"/>
</dbReference>
<dbReference type="STRING" id="156980.SAMN04489745_3225"/>
<dbReference type="Proteomes" id="UP000182652">
    <property type="component" value="Unassembled WGS sequence"/>
</dbReference>
<dbReference type="RefSeq" id="WP_082724195.1">
    <property type="nucleotide sequence ID" value="NZ_FNSN01000004.1"/>
</dbReference>
<dbReference type="InterPro" id="IPR013595">
    <property type="entry name" value="Pept_S33_TAP-like_C"/>
</dbReference>
<evidence type="ECO:0000256" key="2">
    <source>
        <dbReference type="ARBA" id="ARBA00022729"/>
    </source>
</evidence>
<evidence type="ECO:0000256" key="1">
    <source>
        <dbReference type="ARBA" id="ARBA00010088"/>
    </source>
</evidence>
<dbReference type="GO" id="GO:0016787">
    <property type="term" value="F:hydrolase activity"/>
    <property type="evidence" value="ECO:0007669"/>
    <property type="project" value="UniProtKB-KW"/>
</dbReference>
<comment type="similarity">
    <text evidence="1">Belongs to the peptidase S33 family.</text>
</comment>
<dbReference type="InterPro" id="IPR000073">
    <property type="entry name" value="AB_hydrolase_1"/>
</dbReference>
<dbReference type="PANTHER" id="PTHR43248">
    <property type="entry name" value="2-SUCCINYL-6-HYDROXY-2,4-CYCLOHEXADIENE-1-CARBOXYLATE SYNTHASE"/>
    <property type="match status" value="1"/>
</dbReference>
<reference evidence="7 8" key="1">
    <citation type="submission" date="2016-10" db="EMBL/GenBank/DDBJ databases">
        <authorList>
            <person name="de Groot N.N."/>
        </authorList>
    </citation>
    <scope>NUCLEOTIDE SEQUENCE [LARGE SCALE GENOMIC DNA]</scope>
    <source>
        <strain evidence="7 8">DSM 10495</strain>
    </source>
</reference>
<dbReference type="PANTHER" id="PTHR43248:SF29">
    <property type="entry name" value="TRIPEPTIDYL AMINOPEPTIDASE"/>
    <property type="match status" value="1"/>
</dbReference>
<evidence type="ECO:0000256" key="4">
    <source>
        <dbReference type="SAM" id="MobiDB-lite"/>
    </source>
</evidence>
<dbReference type="EMBL" id="FNSN01000004">
    <property type="protein sequence ID" value="SEC81219.1"/>
    <property type="molecule type" value="Genomic_DNA"/>
</dbReference>
<keyword evidence="8" id="KW-1185">Reference proteome</keyword>
<dbReference type="InterPro" id="IPR029058">
    <property type="entry name" value="AB_hydrolase_fold"/>
</dbReference>
<evidence type="ECO:0000313" key="7">
    <source>
        <dbReference type="EMBL" id="SEC81219.1"/>
    </source>
</evidence>
<evidence type="ECO:0000259" key="6">
    <source>
        <dbReference type="Pfam" id="PF08386"/>
    </source>
</evidence>
<protein>
    <submittedName>
        <fullName evidence="7">Alpha/beta hydrolase fold</fullName>
    </submittedName>
</protein>
<evidence type="ECO:0000313" key="8">
    <source>
        <dbReference type="Proteomes" id="UP000182652"/>
    </source>
</evidence>
<evidence type="ECO:0000259" key="5">
    <source>
        <dbReference type="Pfam" id="PF00561"/>
    </source>
</evidence>